<reference evidence="1" key="1">
    <citation type="submission" date="2009-04" db="EMBL/GenBank/DDBJ databases">
        <authorList>
            <person name="Weinstock G."/>
            <person name="Sodergren E."/>
            <person name="Clifton S."/>
            <person name="Fulton L."/>
            <person name="Fulton B."/>
            <person name="Courtney L."/>
            <person name="Fronick C."/>
            <person name="Harrison M."/>
            <person name="Strong C."/>
            <person name="Farmer C."/>
            <person name="Delahaunty K."/>
            <person name="Markovic C."/>
            <person name="Hall O."/>
            <person name="Minx P."/>
            <person name="Tomlinson C."/>
            <person name="Mitreva M."/>
            <person name="Nelson J."/>
            <person name="Hou S."/>
            <person name="Wollam A."/>
            <person name="Pepin K.H."/>
            <person name="Johnson M."/>
            <person name="Bhonagiri V."/>
            <person name="Nash W.E."/>
            <person name="Warren W."/>
            <person name="Chinwalla A."/>
            <person name="Mardis E.R."/>
            <person name="Wilson R.K."/>
        </authorList>
    </citation>
    <scope>NUCLEOTIDE SEQUENCE [LARGE SCALE GENOMIC DNA]</scope>
    <source>
        <strain evidence="1">ATCC 51147</strain>
    </source>
</reference>
<dbReference type="EMBL" id="ACJW02000003">
    <property type="protein sequence ID" value="EEP67860.1"/>
    <property type="molecule type" value="Genomic_DNA"/>
</dbReference>
<dbReference type="HOGENOM" id="CLU_2409367_0_0_4"/>
<comment type="caution">
    <text evidence="1">The sequence shown here is derived from an EMBL/GenBank/DDBJ whole genome shotgun (WGS) entry which is preliminary data.</text>
</comment>
<proteinExistence type="predicted"/>
<evidence type="ECO:0000313" key="2">
    <source>
        <dbReference type="Proteomes" id="UP000003009"/>
    </source>
</evidence>
<accession>C4GJ88</accession>
<keyword evidence="2" id="KW-1185">Reference proteome</keyword>
<evidence type="ECO:0000313" key="1">
    <source>
        <dbReference type="EMBL" id="EEP67860.1"/>
    </source>
</evidence>
<organism evidence="1 2">
    <name type="scientific">Kingella oralis ATCC 51147</name>
    <dbReference type="NCBI Taxonomy" id="629741"/>
    <lineage>
        <taxon>Bacteria</taxon>
        <taxon>Pseudomonadati</taxon>
        <taxon>Pseudomonadota</taxon>
        <taxon>Betaproteobacteria</taxon>
        <taxon>Neisseriales</taxon>
        <taxon>Neisseriaceae</taxon>
        <taxon>Kingella</taxon>
    </lineage>
</organism>
<name>C4GJ88_9NEIS</name>
<protein>
    <submittedName>
        <fullName evidence="1">Uncharacterized protein</fullName>
    </submittedName>
</protein>
<sequence>MAAPNSNKAEMRDDAVFVAVSRFPNKQLTPTRAGNHIIITPVLLHVFRQPFGKDVFVVFGVGNPKQPVGEVAKTVFLPVFQQAVGQFAAIFV</sequence>
<gene>
    <name evidence="1" type="ORF">GCWU000324_02111</name>
</gene>
<dbReference type="Proteomes" id="UP000003009">
    <property type="component" value="Unassembled WGS sequence"/>
</dbReference>
<dbReference type="AlphaFoldDB" id="C4GJ88"/>